<proteinExistence type="predicted"/>
<accession>A0A415EUN9</accession>
<dbReference type="Pfam" id="PF04463">
    <property type="entry name" value="2-thiour_desulf"/>
    <property type="match status" value="1"/>
</dbReference>
<gene>
    <name evidence="1" type="ORF">DW084_05795</name>
</gene>
<name>A0A415EUN9_ENTCA</name>
<dbReference type="EMBL" id="QRMZ01000006">
    <property type="protein sequence ID" value="RHK07020.1"/>
    <property type="molecule type" value="Genomic_DNA"/>
</dbReference>
<dbReference type="InterPro" id="IPR007553">
    <property type="entry name" value="2-thiour_desulf"/>
</dbReference>
<dbReference type="AlphaFoldDB" id="A0A415EUN9"/>
<reference evidence="1 2" key="1">
    <citation type="submission" date="2018-08" db="EMBL/GenBank/DDBJ databases">
        <title>A genome reference for cultivated species of the human gut microbiota.</title>
        <authorList>
            <person name="Zou Y."/>
            <person name="Xue W."/>
            <person name="Luo G."/>
        </authorList>
    </citation>
    <scope>NUCLEOTIDE SEQUENCE [LARGE SCALE GENOMIC DNA]</scope>
    <source>
        <strain evidence="1 2">AF48-16</strain>
    </source>
</reference>
<organism evidence="1 2">
    <name type="scientific">Enterococcus casseliflavus</name>
    <name type="common">Enterococcus flavescens</name>
    <dbReference type="NCBI Taxonomy" id="37734"/>
    <lineage>
        <taxon>Bacteria</taxon>
        <taxon>Bacillati</taxon>
        <taxon>Bacillota</taxon>
        <taxon>Bacilli</taxon>
        <taxon>Lactobacillales</taxon>
        <taxon>Enterococcaceae</taxon>
        <taxon>Enterococcus</taxon>
    </lineage>
</organism>
<comment type="caution">
    <text evidence="1">The sequence shown here is derived from an EMBL/GenBank/DDBJ whole genome shotgun (WGS) entry which is preliminary data.</text>
</comment>
<sequence length="157" mass="16799">MIGISACLGGALCRYDGKHQAVPQLIELVRAGQAMMVCPEVLVGLPIPREPAEIVGGDGVDVWAQRAKVVTISGEDVTEQFTKGAKIAYQKLQEQGITQLILKEKSPSCGSQTIYDGNFSGIKKTGVGVACAYFRQQGMTVLSDVEWLAKQEEANGN</sequence>
<protein>
    <submittedName>
        <fullName evidence="1">DUF523 domain-containing protein</fullName>
    </submittedName>
</protein>
<dbReference type="PANTHER" id="PTHR30087">
    <property type="entry name" value="INNER MEMBRANE PROTEIN"/>
    <property type="match status" value="1"/>
</dbReference>
<dbReference type="PANTHER" id="PTHR30087:SF1">
    <property type="entry name" value="HYPOTHETICAL CYTOSOLIC PROTEIN"/>
    <property type="match status" value="1"/>
</dbReference>
<dbReference type="Proteomes" id="UP000286288">
    <property type="component" value="Unassembled WGS sequence"/>
</dbReference>
<evidence type="ECO:0000313" key="1">
    <source>
        <dbReference type="EMBL" id="RHK07020.1"/>
    </source>
</evidence>
<evidence type="ECO:0000313" key="2">
    <source>
        <dbReference type="Proteomes" id="UP000286288"/>
    </source>
</evidence>